<proteinExistence type="predicted"/>
<dbReference type="EMBL" id="LAZR01033154">
    <property type="protein sequence ID" value="KKL48906.1"/>
    <property type="molecule type" value="Genomic_DNA"/>
</dbReference>
<reference evidence="1" key="1">
    <citation type="journal article" date="2015" name="Nature">
        <title>Complex archaea that bridge the gap between prokaryotes and eukaryotes.</title>
        <authorList>
            <person name="Spang A."/>
            <person name="Saw J.H."/>
            <person name="Jorgensen S.L."/>
            <person name="Zaremba-Niedzwiedzka K."/>
            <person name="Martijn J."/>
            <person name="Lind A.E."/>
            <person name="van Eijk R."/>
            <person name="Schleper C."/>
            <person name="Guy L."/>
            <person name="Ettema T.J."/>
        </authorList>
    </citation>
    <scope>NUCLEOTIDE SEQUENCE</scope>
</reference>
<organism evidence="1">
    <name type="scientific">marine sediment metagenome</name>
    <dbReference type="NCBI Taxonomy" id="412755"/>
    <lineage>
        <taxon>unclassified sequences</taxon>
        <taxon>metagenomes</taxon>
        <taxon>ecological metagenomes</taxon>
    </lineage>
</organism>
<evidence type="ECO:0000313" key="1">
    <source>
        <dbReference type="EMBL" id="KKL48906.1"/>
    </source>
</evidence>
<protein>
    <submittedName>
        <fullName evidence="1">Uncharacterized protein</fullName>
    </submittedName>
</protein>
<comment type="caution">
    <text evidence="1">The sequence shown here is derived from an EMBL/GenBank/DDBJ whole genome shotgun (WGS) entry which is preliminary data.</text>
</comment>
<sequence length="55" mass="6363">MNTQYLLIESKFCELFNELDVIEGEGISYFRNKFFSDLVCAVKGTEIINTYQSNS</sequence>
<dbReference type="AlphaFoldDB" id="A0A0F9D5D6"/>
<name>A0A0F9D5D6_9ZZZZ</name>
<accession>A0A0F9D5D6</accession>
<gene>
    <name evidence="1" type="ORF">LCGC14_2320800</name>
</gene>